<organism evidence="1 2">
    <name type="scientific">Citrobacter koseri</name>
    <name type="common">Citrobacter diversus</name>
    <dbReference type="NCBI Taxonomy" id="545"/>
    <lineage>
        <taxon>Bacteria</taxon>
        <taxon>Pseudomonadati</taxon>
        <taxon>Pseudomonadota</taxon>
        <taxon>Gammaproteobacteria</taxon>
        <taxon>Enterobacterales</taxon>
        <taxon>Enterobacteriaceae</taxon>
        <taxon>Citrobacter</taxon>
    </lineage>
</organism>
<dbReference type="GO" id="GO:0008973">
    <property type="term" value="F:phosphopentomutase activity"/>
    <property type="evidence" value="ECO:0007669"/>
    <property type="project" value="InterPro"/>
</dbReference>
<evidence type="ECO:0000313" key="2">
    <source>
        <dbReference type="Proteomes" id="UP000251584"/>
    </source>
</evidence>
<gene>
    <name evidence="1" type="primary">yhfW_1</name>
    <name evidence="1" type="ORF">NCTC10786_03850</name>
</gene>
<name>A0A2X2YER8_CITKO</name>
<proteinExistence type="predicted"/>
<dbReference type="GO" id="GO:0043094">
    <property type="term" value="P:metabolic compound salvage"/>
    <property type="evidence" value="ECO:0007669"/>
    <property type="project" value="InterPro"/>
</dbReference>
<dbReference type="Gene3D" id="3.40.720.10">
    <property type="entry name" value="Alkaline Phosphatase, subunit A"/>
    <property type="match status" value="1"/>
</dbReference>
<accession>A0A2X2YER8</accession>
<evidence type="ECO:0000313" key="1">
    <source>
        <dbReference type="EMBL" id="SQB37040.1"/>
    </source>
</evidence>
<dbReference type="PANTHER" id="PTHR21110:SF0">
    <property type="entry name" value="PHOSPHOPENTOMUTASE"/>
    <property type="match status" value="1"/>
</dbReference>
<dbReference type="InterPro" id="IPR017850">
    <property type="entry name" value="Alkaline_phosphatase_core_sf"/>
</dbReference>
<dbReference type="GO" id="GO:0009117">
    <property type="term" value="P:nucleotide metabolic process"/>
    <property type="evidence" value="ECO:0007669"/>
    <property type="project" value="InterPro"/>
</dbReference>
<sequence>MARFVVLVIDSFGVGAMKDVAEVRPQDVGANTCGHILRQLPQLHLPTLEKLGLINALGYAPGVMAPSASAAWGDRGIAA</sequence>
<dbReference type="GO" id="GO:0005829">
    <property type="term" value="C:cytosol"/>
    <property type="evidence" value="ECO:0007669"/>
    <property type="project" value="TreeGrafter"/>
</dbReference>
<dbReference type="Proteomes" id="UP000251584">
    <property type="component" value="Unassembled WGS sequence"/>
</dbReference>
<dbReference type="EMBL" id="UAVY01000007">
    <property type="protein sequence ID" value="SQB37040.1"/>
    <property type="molecule type" value="Genomic_DNA"/>
</dbReference>
<reference evidence="1 2" key="1">
    <citation type="submission" date="2018-06" db="EMBL/GenBank/DDBJ databases">
        <authorList>
            <consortium name="Pathogen Informatics"/>
            <person name="Doyle S."/>
        </authorList>
    </citation>
    <scope>NUCLEOTIDE SEQUENCE [LARGE SCALE GENOMIC DNA]</scope>
    <source>
        <strain evidence="1 2">NCTC10786</strain>
    </source>
</reference>
<dbReference type="InterPro" id="IPR010045">
    <property type="entry name" value="DeoB"/>
</dbReference>
<dbReference type="AlphaFoldDB" id="A0A2X2YER8"/>
<dbReference type="PANTHER" id="PTHR21110">
    <property type="entry name" value="PHOSPHOPENTOMUTASE"/>
    <property type="match status" value="1"/>
</dbReference>
<dbReference type="SUPFAM" id="SSF53649">
    <property type="entry name" value="Alkaline phosphatase-like"/>
    <property type="match status" value="1"/>
</dbReference>
<protein>
    <submittedName>
        <fullName evidence="1">Putative mutase</fullName>
    </submittedName>
</protein>
<dbReference type="GO" id="GO:0000287">
    <property type="term" value="F:magnesium ion binding"/>
    <property type="evidence" value="ECO:0007669"/>
    <property type="project" value="InterPro"/>
</dbReference>